<dbReference type="Proteomes" id="UP000789901">
    <property type="component" value="Unassembled WGS sequence"/>
</dbReference>
<comment type="caution">
    <text evidence="1">The sequence shown here is derived from an EMBL/GenBank/DDBJ whole genome shotgun (WGS) entry which is preliminary data.</text>
</comment>
<evidence type="ECO:0000313" key="2">
    <source>
        <dbReference type="Proteomes" id="UP000789901"/>
    </source>
</evidence>
<dbReference type="EMBL" id="CAJVQB010086370">
    <property type="protein sequence ID" value="CAG8847138.1"/>
    <property type="molecule type" value="Genomic_DNA"/>
</dbReference>
<protein>
    <submittedName>
        <fullName evidence="1">24091_t:CDS:1</fullName>
    </submittedName>
</protein>
<proteinExistence type="predicted"/>
<gene>
    <name evidence="1" type="ORF">GMARGA_LOCUS38513</name>
</gene>
<name>A0ABN7X3E6_GIGMA</name>
<sequence length="98" mass="11612">CGKVIKLKHAYNETYFNNHINRDGCKFQDSIISILNLFLPVLKEDNQPNMKQYPSPRRDIIVRELFSEKFPSNKAVKYKELSEKELQILDNEIIRQSK</sequence>
<reference evidence="1 2" key="1">
    <citation type="submission" date="2021-06" db="EMBL/GenBank/DDBJ databases">
        <authorList>
            <person name="Kallberg Y."/>
            <person name="Tangrot J."/>
            <person name="Rosling A."/>
        </authorList>
    </citation>
    <scope>NUCLEOTIDE SEQUENCE [LARGE SCALE GENOMIC DNA]</scope>
    <source>
        <strain evidence="1 2">120-4 pot B 10/14</strain>
    </source>
</reference>
<organism evidence="1 2">
    <name type="scientific">Gigaspora margarita</name>
    <dbReference type="NCBI Taxonomy" id="4874"/>
    <lineage>
        <taxon>Eukaryota</taxon>
        <taxon>Fungi</taxon>
        <taxon>Fungi incertae sedis</taxon>
        <taxon>Mucoromycota</taxon>
        <taxon>Glomeromycotina</taxon>
        <taxon>Glomeromycetes</taxon>
        <taxon>Diversisporales</taxon>
        <taxon>Gigasporaceae</taxon>
        <taxon>Gigaspora</taxon>
    </lineage>
</organism>
<feature type="non-terminal residue" evidence="1">
    <location>
        <position position="1"/>
    </location>
</feature>
<evidence type="ECO:0000313" key="1">
    <source>
        <dbReference type="EMBL" id="CAG8847138.1"/>
    </source>
</evidence>
<keyword evidence="2" id="KW-1185">Reference proteome</keyword>
<accession>A0ABN7X3E6</accession>